<feature type="non-terminal residue" evidence="2">
    <location>
        <position position="1"/>
    </location>
</feature>
<protein>
    <submittedName>
        <fullName evidence="2">Uncharacterized protein</fullName>
    </submittedName>
</protein>
<feature type="compositionally biased region" description="Polar residues" evidence="1">
    <location>
        <begin position="117"/>
        <end position="129"/>
    </location>
</feature>
<evidence type="ECO:0000256" key="1">
    <source>
        <dbReference type="SAM" id="MobiDB-lite"/>
    </source>
</evidence>
<organism evidence="2 3">
    <name type="scientific">Porites lobata</name>
    <dbReference type="NCBI Taxonomy" id="104759"/>
    <lineage>
        <taxon>Eukaryota</taxon>
        <taxon>Metazoa</taxon>
        <taxon>Cnidaria</taxon>
        <taxon>Anthozoa</taxon>
        <taxon>Hexacorallia</taxon>
        <taxon>Scleractinia</taxon>
        <taxon>Fungiina</taxon>
        <taxon>Poritidae</taxon>
        <taxon>Porites</taxon>
    </lineage>
</organism>
<reference evidence="2 3" key="1">
    <citation type="submission" date="2022-05" db="EMBL/GenBank/DDBJ databases">
        <authorList>
            <consortium name="Genoscope - CEA"/>
            <person name="William W."/>
        </authorList>
    </citation>
    <scope>NUCLEOTIDE SEQUENCE [LARGE SCALE GENOMIC DNA]</scope>
</reference>
<keyword evidence="3" id="KW-1185">Reference proteome</keyword>
<dbReference type="EMBL" id="CALNXK010000524">
    <property type="protein sequence ID" value="CAH3187126.1"/>
    <property type="molecule type" value="Genomic_DNA"/>
</dbReference>
<evidence type="ECO:0000313" key="2">
    <source>
        <dbReference type="EMBL" id="CAH3187126.1"/>
    </source>
</evidence>
<gene>
    <name evidence="2" type="ORF">PLOB_00036850</name>
</gene>
<accession>A0ABN8S5W4</accession>
<sequence>QKNDEEKAKEELLLGKNEDDVTETAQDLQAAPDPGYHHEEQYSEGGRLVPQYTDLGGGHNPVCGTACLRVPTGPETNDNGNSVRAKPAFAFSSQMADSDVSMESDSSSDKSEEEMDTNSYSGSSPTNQPLVPFALGQGTNAANQAIRQQNDHQANQARYGLPNMVAASSHAQPQVYMESSISFTKQVVKATSTSPLREVIESYNINYHLYADDSQLYVAFKTNDASSIKT</sequence>
<dbReference type="Proteomes" id="UP001159405">
    <property type="component" value="Unassembled WGS sequence"/>
</dbReference>
<name>A0ABN8S5W4_9CNID</name>
<feature type="compositionally biased region" description="Basic and acidic residues" evidence="1">
    <location>
        <begin position="1"/>
        <end position="19"/>
    </location>
</feature>
<feature type="region of interest" description="Disordered" evidence="1">
    <location>
        <begin position="1"/>
        <end position="53"/>
    </location>
</feature>
<comment type="caution">
    <text evidence="2">The sequence shown here is derived from an EMBL/GenBank/DDBJ whole genome shotgun (WGS) entry which is preliminary data.</text>
</comment>
<proteinExistence type="predicted"/>
<feature type="region of interest" description="Disordered" evidence="1">
    <location>
        <begin position="91"/>
        <end position="133"/>
    </location>
</feature>
<evidence type="ECO:0000313" key="3">
    <source>
        <dbReference type="Proteomes" id="UP001159405"/>
    </source>
</evidence>